<sequence>MDCTVLMHRYYPDRSVYNGRCRIGCFFLIQKCLSFGGLVDAKSATDVFHEFHNHKGMGVLRRATEFRTKMQVLESFNGRCRIGCFFLIQKCLSFGGVNAKSATDVFHE</sequence>
<dbReference type="EMBL" id="JABWDY010023476">
    <property type="protein sequence ID" value="KAF5190893.1"/>
    <property type="molecule type" value="Genomic_DNA"/>
</dbReference>
<accession>A0A7J6W1C0</accession>
<organism evidence="1 2">
    <name type="scientific">Thalictrum thalictroides</name>
    <name type="common">Rue-anemone</name>
    <name type="synonym">Anemone thalictroides</name>
    <dbReference type="NCBI Taxonomy" id="46969"/>
    <lineage>
        <taxon>Eukaryota</taxon>
        <taxon>Viridiplantae</taxon>
        <taxon>Streptophyta</taxon>
        <taxon>Embryophyta</taxon>
        <taxon>Tracheophyta</taxon>
        <taxon>Spermatophyta</taxon>
        <taxon>Magnoliopsida</taxon>
        <taxon>Ranunculales</taxon>
        <taxon>Ranunculaceae</taxon>
        <taxon>Thalictroideae</taxon>
        <taxon>Thalictrum</taxon>
    </lineage>
</organism>
<comment type="caution">
    <text evidence="1">The sequence shown here is derived from an EMBL/GenBank/DDBJ whole genome shotgun (WGS) entry which is preliminary data.</text>
</comment>
<evidence type="ECO:0000313" key="2">
    <source>
        <dbReference type="Proteomes" id="UP000554482"/>
    </source>
</evidence>
<reference evidence="1 2" key="1">
    <citation type="submission" date="2020-06" db="EMBL/GenBank/DDBJ databases">
        <title>Transcriptomic and genomic resources for Thalictrum thalictroides and T. hernandezii: Facilitating candidate gene discovery in an emerging model plant lineage.</title>
        <authorList>
            <person name="Arias T."/>
            <person name="Riano-Pachon D.M."/>
            <person name="Di Stilio V.S."/>
        </authorList>
    </citation>
    <scope>NUCLEOTIDE SEQUENCE [LARGE SCALE GENOMIC DNA]</scope>
    <source>
        <strain evidence="2">cv. WT478/WT964</strain>
        <tissue evidence="1">Leaves</tissue>
    </source>
</reference>
<name>A0A7J6W1C0_THATH</name>
<evidence type="ECO:0000313" key="1">
    <source>
        <dbReference type="EMBL" id="KAF5190893.1"/>
    </source>
</evidence>
<gene>
    <name evidence="1" type="ORF">FRX31_019521</name>
</gene>
<protein>
    <submittedName>
        <fullName evidence="1">Uncharacterized protein</fullName>
    </submittedName>
</protein>
<dbReference type="AlphaFoldDB" id="A0A7J6W1C0"/>
<dbReference type="Proteomes" id="UP000554482">
    <property type="component" value="Unassembled WGS sequence"/>
</dbReference>
<proteinExistence type="predicted"/>
<keyword evidence="2" id="KW-1185">Reference proteome</keyword>